<sequence length="238" mass="26604">MAATSSRTTGPEPPPPPITTVPDGALLDLPHRRPSWGRIFVVPDHPLAPPRQYCGNGKIFKDKAIPLGSDEEVEAEGHKIIATGDCVFARNSRGTGLAEEDRFLVWKFNIRLIDPIYCDVYLKVIQDILGERSECTLDGAHMMHDGSWYGGTAFEQRKTNVPTAAAKREGLELDENQKMRQKLAKAWLPICTKVAEILTAANFEYRKLFNQLFNEPCLGHPTNYMHVSMQANFAVLEV</sequence>
<dbReference type="Proteomes" id="UP000054279">
    <property type="component" value="Unassembled WGS sequence"/>
</dbReference>
<protein>
    <submittedName>
        <fullName evidence="2">Uncharacterized protein</fullName>
    </submittedName>
</protein>
<dbReference type="AlphaFoldDB" id="A0A0C9TSN7"/>
<proteinExistence type="predicted"/>
<evidence type="ECO:0000313" key="3">
    <source>
        <dbReference type="Proteomes" id="UP000054279"/>
    </source>
</evidence>
<accession>A0A0C9TSN7</accession>
<dbReference type="EMBL" id="KN837451">
    <property type="protein sequence ID" value="KIJ24859.1"/>
    <property type="molecule type" value="Genomic_DNA"/>
</dbReference>
<name>A0A0C9TSN7_SPHS4</name>
<feature type="region of interest" description="Disordered" evidence="1">
    <location>
        <begin position="1"/>
        <end position="22"/>
    </location>
</feature>
<gene>
    <name evidence="2" type="ORF">M422DRAFT_274251</name>
</gene>
<evidence type="ECO:0000256" key="1">
    <source>
        <dbReference type="SAM" id="MobiDB-lite"/>
    </source>
</evidence>
<evidence type="ECO:0000313" key="2">
    <source>
        <dbReference type="EMBL" id="KIJ24859.1"/>
    </source>
</evidence>
<organism evidence="2 3">
    <name type="scientific">Sphaerobolus stellatus (strain SS14)</name>
    <dbReference type="NCBI Taxonomy" id="990650"/>
    <lineage>
        <taxon>Eukaryota</taxon>
        <taxon>Fungi</taxon>
        <taxon>Dikarya</taxon>
        <taxon>Basidiomycota</taxon>
        <taxon>Agaricomycotina</taxon>
        <taxon>Agaricomycetes</taxon>
        <taxon>Phallomycetidae</taxon>
        <taxon>Geastrales</taxon>
        <taxon>Sphaerobolaceae</taxon>
        <taxon>Sphaerobolus</taxon>
    </lineage>
</organism>
<dbReference type="HOGENOM" id="CLU_1166482_0_0_1"/>
<keyword evidence="3" id="KW-1185">Reference proteome</keyword>
<reference evidence="2 3" key="1">
    <citation type="submission" date="2014-06" db="EMBL/GenBank/DDBJ databases">
        <title>Evolutionary Origins and Diversification of the Mycorrhizal Mutualists.</title>
        <authorList>
            <consortium name="DOE Joint Genome Institute"/>
            <consortium name="Mycorrhizal Genomics Consortium"/>
            <person name="Kohler A."/>
            <person name="Kuo A."/>
            <person name="Nagy L.G."/>
            <person name="Floudas D."/>
            <person name="Copeland A."/>
            <person name="Barry K.W."/>
            <person name="Cichocki N."/>
            <person name="Veneault-Fourrey C."/>
            <person name="LaButti K."/>
            <person name="Lindquist E.A."/>
            <person name="Lipzen A."/>
            <person name="Lundell T."/>
            <person name="Morin E."/>
            <person name="Murat C."/>
            <person name="Riley R."/>
            <person name="Ohm R."/>
            <person name="Sun H."/>
            <person name="Tunlid A."/>
            <person name="Henrissat B."/>
            <person name="Grigoriev I.V."/>
            <person name="Hibbett D.S."/>
            <person name="Martin F."/>
        </authorList>
    </citation>
    <scope>NUCLEOTIDE SEQUENCE [LARGE SCALE GENOMIC DNA]</scope>
    <source>
        <strain evidence="2 3">SS14</strain>
    </source>
</reference>